<evidence type="ECO:0000313" key="4">
    <source>
        <dbReference type="Proteomes" id="UP000326570"/>
    </source>
</evidence>
<dbReference type="AlphaFoldDB" id="A0A5N1J2T2"/>
<keyword evidence="4" id="KW-1185">Reference proteome</keyword>
<dbReference type="GO" id="GO:0009279">
    <property type="term" value="C:cell outer membrane"/>
    <property type="evidence" value="ECO:0007669"/>
    <property type="project" value="TreeGrafter"/>
</dbReference>
<accession>A0A5N1J2T2</accession>
<reference evidence="3 4" key="1">
    <citation type="submission" date="2019-09" db="EMBL/GenBank/DDBJ databases">
        <title>Genome sequence of Adhaeribacter sp. M2.</title>
        <authorList>
            <person name="Srinivasan S."/>
        </authorList>
    </citation>
    <scope>NUCLEOTIDE SEQUENCE [LARGE SCALE GENOMIC DNA]</scope>
    <source>
        <strain evidence="3 4">M2</strain>
    </source>
</reference>
<dbReference type="InterPro" id="IPR045659">
    <property type="entry name" value="LptD_2"/>
</dbReference>
<dbReference type="Pfam" id="PF19838">
    <property type="entry name" value="LptD_2"/>
    <property type="match status" value="1"/>
</dbReference>
<feature type="domain" description="LPS-assembly protein LptD central" evidence="2">
    <location>
        <begin position="199"/>
        <end position="686"/>
    </location>
</feature>
<dbReference type="EMBL" id="VTWT01000002">
    <property type="protein sequence ID" value="KAA9340826.1"/>
    <property type="molecule type" value="Genomic_DNA"/>
</dbReference>
<protein>
    <submittedName>
        <fullName evidence="3">LPS-assembly protein LptD</fullName>
    </submittedName>
</protein>
<dbReference type="InterPro" id="IPR050218">
    <property type="entry name" value="LptD"/>
</dbReference>
<feature type="compositionally biased region" description="Low complexity" evidence="1">
    <location>
        <begin position="9"/>
        <end position="24"/>
    </location>
</feature>
<name>A0A5N1J2T2_9BACT</name>
<proteinExistence type="predicted"/>
<dbReference type="Proteomes" id="UP000326570">
    <property type="component" value="Unassembled WGS sequence"/>
</dbReference>
<evidence type="ECO:0000256" key="1">
    <source>
        <dbReference type="SAM" id="MobiDB-lite"/>
    </source>
</evidence>
<sequence>MPQKPPAATPATPASPTQAAQNQAPAAALSVDTLAQNQDTLRLGTTAKGDIETTINYNARDSIRFDVAQKTMYLYGTAKIVYGATSLEAEQIQINWETSTLYANGVPDSTGKLIGTPYFKDAEQEYQAEKIAYNYKSKRGKITGAVTRQGEGFIHAEVVKKNAENELFGRNAQYTTCDLKHPHFFINANKMKVEPGKRVVTGPFNLWVGDVPTPLGFLFGLFPTPKKRGSGVIIPTFGETRERGFYLRQGGYYWAVNDYIGVKFLGDIYSLGGYGLSTQADYFKRYRYSGGFNFNYDYFPAPELVLDTTASVGPGRFIRPEQRTFQLIWYHTPIPRPGGGRFSANVNISSFSHNKVNATDLGQYLASTFQSSVRYERSIPNSPFNYSIAASQTQNVQTQVMNVNFPEISLGTNSIYPLRFLSDVPRGAWYEEITNQVYFTYRSDIRNQFSNVVAGDTLKDIAANLGRILSNGQNGARHNFNISLGSYKVLKYLNFSPSVTYNEGWLLQRLNYRFVNDTLRIDTLNRFSRFYDYSAGASLSTQIFGIYNVKGRKIEAIRHTINPSFVYSFSPNFQSPNFGFYQNVQTDPNGRYELRSRYQGFIFQPSGATRQSNLGFNLRNSVEMKVRTGGDTASTFEKRSLLDNLNLSTSYNFAADSLNLNLIQIGLNTNLLNRLNVYLSLIYDPYQIDPENNFTRINRFEISRGGFQIARFTNATLDLSTDLNPENWKREKRESANAYPLGRNPQPTSFEQANNLPVYVDFDIKWTLFLGFNASYTNPRYLPESSRNNVTTKNLTVRGSVNPTEKWKVQYTTGYDLQNKDITVTRIDIYRDLHCWEMSIGWTPFGFTQGYYVNINVKSSILRDLKISRNQTYYNR</sequence>
<feature type="region of interest" description="Disordered" evidence="1">
    <location>
        <begin position="1"/>
        <end position="24"/>
    </location>
</feature>
<comment type="caution">
    <text evidence="3">The sequence shown here is derived from an EMBL/GenBank/DDBJ whole genome shotgun (WGS) entry which is preliminary data.</text>
</comment>
<gene>
    <name evidence="3" type="ORF">F0P94_05200</name>
</gene>
<dbReference type="PANTHER" id="PTHR30189:SF1">
    <property type="entry name" value="LPS-ASSEMBLY PROTEIN LPTD"/>
    <property type="match status" value="1"/>
</dbReference>
<dbReference type="RefSeq" id="WP_150902753.1">
    <property type="nucleotide sequence ID" value="NZ_VTWT01000002.1"/>
</dbReference>
<dbReference type="GO" id="GO:1990351">
    <property type="term" value="C:transporter complex"/>
    <property type="evidence" value="ECO:0007669"/>
    <property type="project" value="TreeGrafter"/>
</dbReference>
<organism evidence="3 4">
    <name type="scientific">Adhaeribacter soli</name>
    <dbReference type="NCBI Taxonomy" id="2607655"/>
    <lineage>
        <taxon>Bacteria</taxon>
        <taxon>Pseudomonadati</taxon>
        <taxon>Bacteroidota</taxon>
        <taxon>Cytophagia</taxon>
        <taxon>Cytophagales</taxon>
        <taxon>Hymenobacteraceae</taxon>
        <taxon>Adhaeribacter</taxon>
    </lineage>
</organism>
<evidence type="ECO:0000313" key="3">
    <source>
        <dbReference type="EMBL" id="KAA9340826.1"/>
    </source>
</evidence>
<dbReference type="PANTHER" id="PTHR30189">
    <property type="entry name" value="LPS-ASSEMBLY PROTEIN"/>
    <property type="match status" value="1"/>
</dbReference>
<evidence type="ECO:0000259" key="2">
    <source>
        <dbReference type="Pfam" id="PF19838"/>
    </source>
</evidence>